<dbReference type="GO" id="GO:0015297">
    <property type="term" value="F:antiporter activity"/>
    <property type="evidence" value="ECO:0007669"/>
    <property type="project" value="InterPro"/>
</dbReference>
<feature type="transmembrane region" description="Helical" evidence="7">
    <location>
        <begin position="138"/>
        <end position="160"/>
    </location>
</feature>
<keyword evidence="2" id="KW-0813">Transport</keyword>
<keyword evidence="5 7" id="KW-1133">Transmembrane helix</keyword>
<dbReference type="OrthoDB" id="9806302at2"/>
<dbReference type="InterPro" id="IPR002528">
    <property type="entry name" value="MATE_fam"/>
</dbReference>
<evidence type="ECO:0000256" key="7">
    <source>
        <dbReference type="SAM" id="Phobius"/>
    </source>
</evidence>
<feature type="transmembrane region" description="Helical" evidence="7">
    <location>
        <begin position="363"/>
        <end position="384"/>
    </location>
</feature>
<dbReference type="InterPro" id="IPR048279">
    <property type="entry name" value="MdtK-like"/>
</dbReference>
<reference evidence="8 9" key="1">
    <citation type="submission" date="2019-07" db="EMBL/GenBank/DDBJ databases">
        <title>Whole genome shotgun sequence of Reyranella soli NBRC 108950.</title>
        <authorList>
            <person name="Hosoyama A."/>
            <person name="Uohara A."/>
            <person name="Ohji S."/>
            <person name="Ichikawa N."/>
        </authorList>
    </citation>
    <scope>NUCLEOTIDE SEQUENCE [LARGE SCALE GENOMIC DNA]</scope>
    <source>
        <strain evidence="8 9">NBRC 108950</strain>
    </source>
</reference>
<evidence type="ECO:0000313" key="9">
    <source>
        <dbReference type="Proteomes" id="UP000321058"/>
    </source>
</evidence>
<evidence type="ECO:0000256" key="3">
    <source>
        <dbReference type="ARBA" id="ARBA00022475"/>
    </source>
</evidence>
<feature type="transmembrane region" description="Helical" evidence="7">
    <location>
        <begin position="290"/>
        <end position="310"/>
    </location>
</feature>
<dbReference type="GO" id="GO:0005886">
    <property type="term" value="C:plasma membrane"/>
    <property type="evidence" value="ECO:0007669"/>
    <property type="project" value="UniProtKB-SubCell"/>
</dbReference>
<proteinExistence type="predicted"/>
<keyword evidence="9" id="KW-1185">Reference proteome</keyword>
<evidence type="ECO:0000256" key="2">
    <source>
        <dbReference type="ARBA" id="ARBA00022448"/>
    </source>
</evidence>
<comment type="subcellular location">
    <subcellularLocation>
        <location evidence="1">Cell inner membrane</location>
        <topology evidence="1">Multi-pass membrane protein</topology>
    </subcellularLocation>
</comment>
<dbReference type="NCBIfam" id="TIGR00797">
    <property type="entry name" value="matE"/>
    <property type="match status" value="1"/>
</dbReference>
<evidence type="ECO:0000256" key="1">
    <source>
        <dbReference type="ARBA" id="ARBA00004429"/>
    </source>
</evidence>
<evidence type="ECO:0000313" key="8">
    <source>
        <dbReference type="EMBL" id="GEP58142.1"/>
    </source>
</evidence>
<feature type="transmembrane region" description="Helical" evidence="7">
    <location>
        <begin position="199"/>
        <end position="219"/>
    </location>
</feature>
<comment type="caution">
    <text evidence="8">The sequence shown here is derived from an EMBL/GenBank/DDBJ whole genome shotgun (WGS) entry which is preliminary data.</text>
</comment>
<feature type="transmembrane region" description="Helical" evidence="7">
    <location>
        <begin position="391"/>
        <end position="412"/>
    </location>
</feature>
<feature type="transmembrane region" description="Helical" evidence="7">
    <location>
        <begin position="97"/>
        <end position="118"/>
    </location>
</feature>
<name>A0A512NGW0_9HYPH</name>
<organism evidence="8 9">
    <name type="scientific">Reyranella soli</name>
    <dbReference type="NCBI Taxonomy" id="1230389"/>
    <lineage>
        <taxon>Bacteria</taxon>
        <taxon>Pseudomonadati</taxon>
        <taxon>Pseudomonadota</taxon>
        <taxon>Alphaproteobacteria</taxon>
        <taxon>Hyphomicrobiales</taxon>
        <taxon>Reyranellaceae</taxon>
        <taxon>Reyranella</taxon>
    </lineage>
</organism>
<sequence>MSPAERRQMMLAGPIVPTILALAMPNVLNVAMQSLVSISDGWFVGQLGIVDLAALALVFPTQMTLGMMSAGAMGGGISSSVARALGAGNRAAAEAAAAHALVIALGMSVLFAVLFVGFGRAIYGALGGSGAALDRAEAFATVLFLGCAAHWVANSMASVLRGTGDMKTPGYALVATALLQIPLTGALTLGWFGLPALGIRGPALAAVISFALAAVWMLSRLLGPKAALRLHWPAGGFKWAAFRDILKVGLIACLVVILTNGTVLVVTGLIGREGDGAIAGYGIGSRLEYMLIPISFGIGATLTALVGTNIGARQYARAQRLAWTGAAMAGGIAAVIGIVVAIWPELWLGLFTADPRALASGSHYLSIVGPAYGFFGVAMALYFASQGTGEMYWPVAANLTRITIAGGGSLLALDQFGWGVSGLYACVAVGIIAFSALLAFSTTRRAWTG</sequence>
<dbReference type="AlphaFoldDB" id="A0A512NGW0"/>
<keyword evidence="6 7" id="KW-0472">Membrane</keyword>
<feature type="transmembrane region" description="Helical" evidence="7">
    <location>
        <begin position="172"/>
        <end position="193"/>
    </location>
</feature>
<protein>
    <submittedName>
        <fullName evidence="8">Cation efflux system protein</fullName>
    </submittedName>
</protein>
<keyword evidence="3" id="KW-1003">Cell membrane</keyword>
<feature type="transmembrane region" description="Helical" evidence="7">
    <location>
        <begin position="248"/>
        <end position="270"/>
    </location>
</feature>
<dbReference type="RefSeq" id="WP_147153094.1">
    <property type="nucleotide sequence ID" value="NZ_BKAJ01000094.1"/>
</dbReference>
<dbReference type="EMBL" id="BKAJ01000094">
    <property type="protein sequence ID" value="GEP58142.1"/>
    <property type="molecule type" value="Genomic_DNA"/>
</dbReference>
<evidence type="ECO:0000256" key="6">
    <source>
        <dbReference type="ARBA" id="ARBA00023136"/>
    </source>
</evidence>
<feature type="transmembrane region" description="Helical" evidence="7">
    <location>
        <begin position="322"/>
        <end position="343"/>
    </location>
</feature>
<evidence type="ECO:0000256" key="4">
    <source>
        <dbReference type="ARBA" id="ARBA00022692"/>
    </source>
</evidence>
<dbReference type="Proteomes" id="UP000321058">
    <property type="component" value="Unassembled WGS sequence"/>
</dbReference>
<dbReference type="GO" id="GO:0042910">
    <property type="term" value="F:xenobiotic transmembrane transporter activity"/>
    <property type="evidence" value="ECO:0007669"/>
    <property type="project" value="InterPro"/>
</dbReference>
<dbReference type="Pfam" id="PF01554">
    <property type="entry name" value="MatE"/>
    <property type="match status" value="2"/>
</dbReference>
<dbReference type="PIRSF" id="PIRSF006603">
    <property type="entry name" value="DinF"/>
    <property type="match status" value="1"/>
</dbReference>
<dbReference type="InterPro" id="IPR052031">
    <property type="entry name" value="Membrane_Transporter-Flippase"/>
</dbReference>
<evidence type="ECO:0000256" key="5">
    <source>
        <dbReference type="ARBA" id="ARBA00022989"/>
    </source>
</evidence>
<dbReference type="PANTHER" id="PTHR43549:SF3">
    <property type="entry name" value="MULTIDRUG RESISTANCE PROTEIN YPNP-RELATED"/>
    <property type="match status" value="1"/>
</dbReference>
<accession>A0A512NGW0</accession>
<dbReference type="PANTHER" id="PTHR43549">
    <property type="entry name" value="MULTIDRUG RESISTANCE PROTEIN YPNP-RELATED"/>
    <property type="match status" value="1"/>
</dbReference>
<feature type="transmembrane region" description="Helical" evidence="7">
    <location>
        <begin position="418"/>
        <end position="440"/>
    </location>
</feature>
<gene>
    <name evidence="8" type="ORF">RSO01_53080</name>
</gene>
<keyword evidence="4 7" id="KW-0812">Transmembrane</keyword>